<reference evidence="1" key="1">
    <citation type="submission" date="2022-10" db="EMBL/GenBank/DDBJ databases">
        <authorList>
            <person name="Chen Y."/>
            <person name="Dougan E. K."/>
            <person name="Chan C."/>
            <person name="Rhodes N."/>
            <person name="Thang M."/>
        </authorList>
    </citation>
    <scope>NUCLEOTIDE SEQUENCE</scope>
</reference>
<gene>
    <name evidence="1" type="ORF">C1SCF055_LOCUS18815</name>
</gene>
<proteinExistence type="predicted"/>
<feature type="non-terminal residue" evidence="1">
    <location>
        <position position="1"/>
    </location>
</feature>
<reference evidence="2 3" key="2">
    <citation type="submission" date="2024-05" db="EMBL/GenBank/DDBJ databases">
        <authorList>
            <person name="Chen Y."/>
            <person name="Shah S."/>
            <person name="Dougan E. K."/>
            <person name="Thang M."/>
            <person name="Chan C."/>
        </authorList>
    </citation>
    <scope>NUCLEOTIDE SEQUENCE [LARGE SCALE GENOMIC DNA]</scope>
</reference>
<organism evidence="1">
    <name type="scientific">Cladocopium goreaui</name>
    <dbReference type="NCBI Taxonomy" id="2562237"/>
    <lineage>
        <taxon>Eukaryota</taxon>
        <taxon>Sar</taxon>
        <taxon>Alveolata</taxon>
        <taxon>Dinophyceae</taxon>
        <taxon>Suessiales</taxon>
        <taxon>Symbiodiniaceae</taxon>
        <taxon>Cladocopium</taxon>
    </lineage>
</organism>
<protein>
    <submittedName>
        <fullName evidence="1">Uncharacterized protein</fullName>
    </submittedName>
</protein>
<dbReference type="EMBL" id="CAMXCT020001655">
    <property type="protein sequence ID" value="CAL1145327.1"/>
    <property type="molecule type" value="Genomic_DNA"/>
</dbReference>
<evidence type="ECO:0000313" key="3">
    <source>
        <dbReference type="Proteomes" id="UP001152797"/>
    </source>
</evidence>
<evidence type="ECO:0000313" key="1">
    <source>
        <dbReference type="EMBL" id="CAI3991952.1"/>
    </source>
</evidence>
<keyword evidence="3" id="KW-1185">Reference proteome</keyword>
<accession>A0A9P1CGN8</accession>
<sequence>ADIDLGQIQVEAQRDGARAGGESSDVPEAGLGDYFLKDYKGGGVFEHEAYEPYAPEWCWIHKSSGIKVWQDALDLTQSSGSGEVECFFHYTTQLGFRNITAPQKKAVEVFASLLTSGPKANAWWGQGVYSVRRAPDEWPDVATLIDNNYRNMHKRDVESKGREAADEESVPFLGAAFLVHIFGSIFGCAHGQYQYLQINRPRSSHAGVRFPCGLLYSTLGKLCHMLRCFGSTDAGDAEGGW</sequence>
<dbReference type="EMBL" id="CAMXCT010001655">
    <property type="protein sequence ID" value="CAI3991952.1"/>
    <property type="molecule type" value="Genomic_DNA"/>
</dbReference>
<evidence type="ECO:0000313" key="2">
    <source>
        <dbReference type="EMBL" id="CAL4779264.1"/>
    </source>
</evidence>
<dbReference type="AlphaFoldDB" id="A0A9P1CGN8"/>
<dbReference type="EMBL" id="CAMXCT030001655">
    <property type="protein sequence ID" value="CAL4779264.1"/>
    <property type="molecule type" value="Genomic_DNA"/>
</dbReference>
<name>A0A9P1CGN8_9DINO</name>
<dbReference type="OrthoDB" id="4062651at2759"/>
<dbReference type="Proteomes" id="UP001152797">
    <property type="component" value="Unassembled WGS sequence"/>
</dbReference>
<comment type="caution">
    <text evidence="1">The sequence shown here is derived from an EMBL/GenBank/DDBJ whole genome shotgun (WGS) entry which is preliminary data.</text>
</comment>